<dbReference type="GeneID" id="54628668"/>
<dbReference type="KEGG" id="spao:SPAR_A00730"/>
<protein>
    <submittedName>
        <fullName evidence="3">DUP240 family protein</fullName>
    </submittedName>
</protein>
<accession>A0A8B8ULG6</accession>
<reference evidence="3" key="4">
    <citation type="submission" date="2025-08" db="UniProtKB">
        <authorList>
            <consortium name="RefSeq"/>
        </authorList>
    </citation>
    <scope>IDENTIFICATION</scope>
    <source>
        <strain evidence="3">CBS432</strain>
    </source>
</reference>
<reference evidence="3" key="1">
    <citation type="journal article" date="2017" name="Nat. Genet.">
        <title>Contrasting evolutionary genome dynamics between domesticated and wild yeasts.</title>
        <authorList>
            <person name="Yue J.X."/>
            <person name="Li J."/>
            <person name="Aigrain L."/>
            <person name="Hallin J."/>
            <person name="Persson K."/>
            <person name="Oliver K."/>
            <person name="Bergstrom A."/>
            <person name="Coupland P."/>
            <person name="Warringer J."/>
            <person name="Lagomarsino M.C."/>
            <person name="Fischer G."/>
            <person name="Durbin R."/>
            <person name="Liti G."/>
        </authorList>
    </citation>
    <scope>NUCLEOTIDE SEQUENCE</scope>
    <source>
        <strain evidence="3">CBS432</strain>
    </source>
</reference>
<evidence type="ECO:0000256" key="1">
    <source>
        <dbReference type="SAM" id="MobiDB-lite"/>
    </source>
</evidence>
<dbReference type="Pfam" id="PF00674">
    <property type="entry name" value="DUP"/>
    <property type="match status" value="1"/>
</dbReference>
<dbReference type="RefSeq" id="XP_033764481.1">
    <property type="nucleotide sequence ID" value="XM_033908590.1"/>
</dbReference>
<reference evidence="3" key="3">
    <citation type="submission" date="2025-07" db="EMBL/GenBank/DDBJ databases">
        <authorList>
            <consortium name="NCBI Genome Project"/>
        </authorList>
    </citation>
    <scope>NUCLEOTIDE SEQUENCE</scope>
    <source>
        <strain evidence="3">CBS432</strain>
    </source>
</reference>
<name>A0A8B8ULG6_SACPA</name>
<dbReference type="AlphaFoldDB" id="A0A8B8ULG6"/>
<keyword evidence="2" id="KW-0472">Membrane</keyword>
<evidence type="ECO:0000313" key="3">
    <source>
        <dbReference type="RefSeq" id="XP_033764481.1"/>
    </source>
</evidence>
<proteinExistence type="predicted"/>
<sequence length="239" mass="27285">MRPSLKNTDAQNDAKTGPLNEGSPEDPEDSLVSADIVLPEDVFASYWSYLLYEIVRTKCVMTTFLFFVLTILAILTNISFSSVLTPSMVIPICTNVSLLVFQIYLFGRPISHETFRTKLLLEVITHKPSIGGKEWKTITYNMNQYLIKAGLWKTPYYFFCEHACYEYFKGLVKGNYPDVQWDTANTQPFISIPENQVATHNSDVEPTVKWCLFKAAEIQAHAVREYWQNQYPDAGVPSI</sequence>
<feature type="region of interest" description="Disordered" evidence="1">
    <location>
        <begin position="1"/>
        <end position="30"/>
    </location>
</feature>
<dbReference type="InterPro" id="IPR001142">
    <property type="entry name" value="DUP/COS"/>
</dbReference>
<feature type="transmembrane region" description="Helical" evidence="2">
    <location>
        <begin position="86"/>
        <end position="106"/>
    </location>
</feature>
<organism evidence="3">
    <name type="scientific">Saccharomyces paradoxus</name>
    <name type="common">Yeast</name>
    <name type="synonym">Saccharomyces douglasii</name>
    <dbReference type="NCBI Taxonomy" id="27291"/>
    <lineage>
        <taxon>Eukaryota</taxon>
        <taxon>Fungi</taxon>
        <taxon>Dikarya</taxon>
        <taxon>Ascomycota</taxon>
        <taxon>Saccharomycotina</taxon>
        <taxon>Saccharomycetes</taxon>
        <taxon>Saccharomycetales</taxon>
        <taxon>Saccharomycetaceae</taxon>
        <taxon>Saccharomyces</taxon>
    </lineage>
</organism>
<dbReference type="VEuPathDB" id="FungiDB:SPAR_A00730"/>
<keyword evidence="2" id="KW-0812">Transmembrane</keyword>
<gene>
    <name evidence="3" type="primary">DFP1</name>
    <name evidence="3" type="ORF">SPAR_A00730</name>
</gene>
<dbReference type="OrthoDB" id="4037997at2759"/>
<evidence type="ECO:0000256" key="2">
    <source>
        <dbReference type="SAM" id="Phobius"/>
    </source>
</evidence>
<feature type="compositionally biased region" description="Polar residues" evidence="1">
    <location>
        <begin position="1"/>
        <end position="14"/>
    </location>
</feature>
<reference evidence="3" key="2">
    <citation type="submission" date="2020-01" db="EMBL/GenBank/DDBJ databases">
        <title>Population-level Yeast Reference Genomes.</title>
        <authorList>
            <person name="Yue J.-X."/>
        </authorList>
    </citation>
    <scope>NUCLEOTIDE SEQUENCE</scope>
    <source>
        <strain evidence="3">CBS432</strain>
    </source>
</reference>
<keyword evidence="2" id="KW-1133">Transmembrane helix</keyword>
<feature type="transmembrane region" description="Helical" evidence="2">
    <location>
        <begin position="59"/>
        <end position="80"/>
    </location>
</feature>